<protein>
    <recommendedName>
        <fullName evidence="3">Peptidase S9 prolyl oligopeptidase catalytic domain-containing protein</fullName>
    </recommendedName>
</protein>
<keyword evidence="5" id="KW-1185">Reference proteome</keyword>
<dbReference type="Gene3D" id="3.40.50.1820">
    <property type="entry name" value="alpha/beta hydrolase"/>
    <property type="match status" value="1"/>
</dbReference>
<dbReference type="EMBL" id="LN891039">
    <property type="protein sequence ID" value="CUS10778.1"/>
    <property type="molecule type" value="Genomic_DNA"/>
</dbReference>
<proteinExistence type="predicted"/>
<reference evidence="4" key="1">
    <citation type="submission" date="2015-10" db="EMBL/GenBank/DDBJ databases">
        <authorList>
            <person name="Regsiter A."/>
            <person name="william w."/>
        </authorList>
    </citation>
    <scope>NUCLEOTIDE SEQUENCE</scope>
    <source>
        <strain evidence="4">Montdore</strain>
    </source>
</reference>
<evidence type="ECO:0000313" key="4">
    <source>
        <dbReference type="EMBL" id="CUS10778.1"/>
    </source>
</evidence>
<dbReference type="InterPro" id="IPR050278">
    <property type="entry name" value="Serine_Prot_S9B/DPPIV"/>
</dbReference>
<dbReference type="GO" id="GO:0008239">
    <property type="term" value="F:dipeptidyl-peptidase activity"/>
    <property type="evidence" value="ECO:0007669"/>
    <property type="project" value="TreeGrafter"/>
</dbReference>
<evidence type="ECO:0000313" key="5">
    <source>
        <dbReference type="Proteomes" id="UP001412239"/>
    </source>
</evidence>
<organism evidence="4 5">
    <name type="scientific">Tuber aestivum</name>
    <name type="common">summer truffle</name>
    <dbReference type="NCBI Taxonomy" id="59557"/>
    <lineage>
        <taxon>Eukaryota</taxon>
        <taxon>Fungi</taxon>
        <taxon>Dikarya</taxon>
        <taxon>Ascomycota</taxon>
        <taxon>Pezizomycotina</taxon>
        <taxon>Pezizomycetes</taxon>
        <taxon>Pezizales</taxon>
        <taxon>Tuberaceae</taxon>
        <taxon>Tuber</taxon>
    </lineage>
</organism>
<dbReference type="Proteomes" id="UP001412239">
    <property type="component" value="Unassembled WGS sequence"/>
</dbReference>
<sequence length="84" mass="9143">MTAPSSDWRFYDSIYTERYMKSLTANRAGYNASAIAKTSGFKNVAGGFLIQHGTADDNVHFQNPAVLVDTLVSAGVGPEKMRVQ</sequence>
<dbReference type="AlphaFoldDB" id="A0A292PVW6"/>
<evidence type="ECO:0000256" key="2">
    <source>
        <dbReference type="ARBA" id="ARBA00022801"/>
    </source>
</evidence>
<dbReference type="PANTHER" id="PTHR11731:SF162">
    <property type="entry name" value="DIPEPTIDYL PEPTIDASE 4-RELATED"/>
    <property type="match status" value="1"/>
</dbReference>
<feature type="non-terminal residue" evidence="4">
    <location>
        <position position="84"/>
    </location>
</feature>
<evidence type="ECO:0000256" key="1">
    <source>
        <dbReference type="ARBA" id="ARBA00022670"/>
    </source>
</evidence>
<keyword evidence="2" id="KW-0378">Hydrolase</keyword>
<gene>
    <name evidence="4" type="ORF">GSTUAT00005163001</name>
</gene>
<dbReference type="GO" id="GO:0008236">
    <property type="term" value="F:serine-type peptidase activity"/>
    <property type="evidence" value="ECO:0007669"/>
    <property type="project" value="InterPro"/>
</dbReference>
<dbReference type="GO" id="GO:0006508">
    <property type="term" value="P:proteolysis"/>
    <property type="evidence" value="ECO:0007669"/>
    <property type="project" value="UniProtKB-KW"/>
</dbReference>
<keyword evidence="1" id="KW-0645">Protease</keyword>
<dbReference type="PANTHER" id="PTHR11731">
    <property type="entry name" value="PROTEASE FAMILY S9B,C DIPEPTIDYL-PEPTIDASE IV-RELATED"/>
    <property type="match status" value="1"/>
</dbReference>
<dbReference type="Pfam" id="PF00326">
    <property type="entry name" value="Peptidase_S9"/>
    <property type="match status" value="1"/>
</dbReference>
<feature type="domain" description="Peptidase S9 prolyl oligopeptidase catalytic" evidence="3">
    <location>
        <begin position="3"/>
        <end position="81"/>
    </location>
</feature>
<accession>A0A292PVW6</accession>
<dbReference type="InterPro" id="IPR029058">
    <property type="entry name" value="AB_hydrolase_fold"/>
</dbReference>
<dbReference type="GO" id="GO:0005886">
    <property type="term" value="C:plasma membrane"/>
    <property type="evidence" value="ECO:0007669"/>
    <property type="project" value="TreeGrafter"/>
</dbReference>
<dbReference type="InterPro" id="IPR001375">
    <property type="entry name" value="Peptidase_S9_cat"/>
</dbReference>
<dbReference type="SUPFAM" id="SSF53474">
    <property type="entry name" value="alpha/beta-Hydrolases"/>
    <property type="match status" value="1"/>
</dbReference>
<evidence type="ECO:0000259" key="3">
    <source>
        <dbReference type="Pfam" id="PF00326"/>
    </source>
</evidence>
<name>A0A292PVW6_9PEZI</name>